<organism evidence="1 2">
    <name type="scientific">Coniosporium uncinatum</name>
    <dbReference type="NCBI Taxonomy" id="93489"/>
    <lineage>
        <taxon>Eukaryota</taxon>
        <taxon>Fungi</taxon>
        <taxon>Dikarya</taxon>
        <taxon>Ascomycota</taxon>
        <taxon>Pezizomycotina</taxon>
        <taxon>Dothideomycetes</taxon>
        <taxon>Dothideomycetes incertae sedis</taxon>
        <taxon>Coniosporium</taxon>
    </lineage>
</organism>
<keyword evidence="2" id="KW-1185">Reference proteome</keyword>
<sequence length="105" mass="11956">EESVSAGFGTNCNRAFRVTQLTTILKRTKKTSRPSATWTRRPLPRSNWRKKILSWTSSLDCQSRNGLKDLCTICATRITTVSGANSSILMTRWMDVRELQRMSMA</sequence>
<evidence type="ECO:0000313" key="2">
    <source>
        <dbReference type="Proteomes" id="UP001186974"/>
    </source>
</evidence>
<reference evidence="1" key="1">
    <citation type="submission" date="2024-09" db="EMBL/GenBank/DDBJ databases">
        <title>Black Yeasts Isolated from many extreme environments.</title>
        <authorList>
            <person name="Coleine C."/>
            <person name="Stajich J.E."/>
            <person name="Selbmann L."/>
        </authorList>
    </citation>
    <scope>NUCLEOTIDE SEQUENCE</scope>
    <source>
        <strain evidence="1">CCFEE 5737</strain>
    </source>
</reference>
<evidence type="ECO:0000313" key="1">
    <source>
        <dbReference type="EMBL" id="KAK3059739.1"/>
    </source>
</evidence>
<protein>
    <submittedName>
        <fullName evidence="1">Uncharacterized protein</fullName>
    </submittedName>
</protein>
<gene>
    <name evidence="1" type="ORF">LTS18_010161</name>
</gene>
<accession>A0ACC3CZR7</accession>
<feature type="non-terminal residue" evidence="1">
    <location>
        <position position="1"/>
    </location>
</feature>
<proteinExistence type="predicted"/>
<feature type="non-terminal residue" evidence="1">
    <location>
        <position position="105"/>
    </location>
</feature>
<name>A0ACC3CZR7_9PEZI</name>
<dbReference type="EMBL" id="JAWDJW010009149">
    <property type="protein sequence ID" value="KAK3059739.1"/>
    <property type="molecule type" value="Genomic_DNA"/>
</dbReference>
<dbReference type="Proteomes" id="UP001186974">
    <property type="component" value="Unassembled WGS sequence"/>
</dbReference>
<comment type="caution">
    <text evidence="1">The sequence shown here is derived from an EMBL/GenBank/DDBJ whole genome shotgun (WGS) entry which is preliminary data.</text>
</comment>